<dbReference type="RefSeq" id="WP_025444078.1">
    <property type="nucleotide sequence ID" value="NZ_AP024371.1"/>
</dbReference>
<gene>
    <name evidence="6 9" type="primary">ruvA</name>
    <name evidence="8" type="ORF">CNO13_04140</name>
    <name evidence="9" type="ORF">EZU67_04125</name>
</gene>
<feature type="domain" description="Helix-hairpin-helix DNA-binding motif class 1" evidence="7">
    <location>
        <begin position="72"/>
        <end position="91"/>
    </location>
</feature>
<keyword evidence="1 6" id="KW-0963">Cytoplasm</keyword>
<reference evidence="11" key="1">
    <citation type="submission" date="2019-03" db="EMBL/GenBank/DDBJ databases">
        <title>Whole genome sequencing of Borrelia miyamotoi strains isolated at the Russian territory.</title>
        <authorList>
            <person name="Kuleshov K.V."/>
            <person name="Platonov A.E."/>
            <person name="Goptar I.A."/>
            <person name="Shipulin G.A."/>
            <person name="Markelov M.L."/>
            <person name="Koetsveld J."/>
            <person name="Kolyasnikova N.M."/>
            <person name="Sarksyan D.S."/>
            <person name="Toporkova M.G."/>
            <person name="Hovius J.W."/>
        </authorList>
    </citation>
    <scope>NUCLEOTIDE SEQUENCE [LARGE SCALE GENOMIC DNA]</scope>
    <source>
        <strain evidence="8">Yekat-1</strain>
        <strain evidence="11">Yekat-76</strain>
    </source>
</reference>
<feature type="region of interest" description="Domain II" evidence="6">
    <location>
        <begin position="64"/>
        <end position="141"/>
    </location>
</feature>
<keyword evidence="3 6" id="KW-0238">DNA-binding</keyword>
<dbReference type="Gene3D" id="2.40.50.140">
    <property type="entry name" value="Nucleic acid-binding proteins"/>
    <property type="match status" value="1"/>
</dbReference>
<dbReference type="Proteomes" id="UP000230633">
    <property type="component" value="Chromosome"/>
</dbReference>
<evidence type="ECO:0000313" key="11">
    <source>
        <dbReference type="Proteomes" id="UP000291995"/>
    </source>
</evidence>
<keyword evidence="2 6" id="KW-0227">DNA damage</keyword>
<comment type="subunit">
    <text evidence="6">Homotetramer. Forms an RuvA(8)-RuvB(12)-Holliday junction (HJ) complex. HJ DNA is sandwiched between 2 RuvA tetramers; dsDNA enters through RuvA and exits via RuvB. An RuvB hexamer assembles on each DNA strand where it exits the tetramer. Each RuvB hexamer is contacted by two RuvA subunits (via domain III) on 2 adjacent RuvB subunits; this complex drives branch migration. In the full resolvosome a probable DNA-RuvA(4)-RuvB(12)-RuvC(2) complex forms which resolves the HJ.</text>
</comment>
<dbReference type="InterPro" id="IPR003583">
    <property type="entry name" value="Hlx-hairpin-Hlx_DNA-bd_motif"/>
</dbReference>
<proteinExistence type="inferred from homology"/>
<dbReference type="SUPFAM" id="SSF47781">
    <property type="entry name" value="RuvA domain 2-like"/>
    <property type="match status" value="1"/>
</dbReference>
<dbReference type="EMBL" id="CP036557">
    <property type="protein sequence ID" value="QBK62321.1"/>
    <property type="molecule type" value="Genomic_DNA"/>
</dbReference>
<evidence type="ECO:0000256" key="4">
    <source>
        <dbReference type="ARBA" id="ARBA00023172"/>
    </source>
</evidence>
<dbReference type="GO" id="GO:0005737">
    <property type="term" value="C:cytoplasm"/>
    <property type="evidence" value="ECO:0007669"/>
    <property type="project" value="UniProtKB-SubCell"/>
</dbReference>
<dbReference type="Proteomes" id="UP000291995">
    <property type="component" value="Chromosome"/>
</dbReference>
<dbReference type="InterPro" id="IPR012340">
    <property type="entry name" value="NA-bd_OB-fold"/>
</dbReference>
<dbReference type="EMBL" id="CP024333">
    <property type="protein sequence ID" value="ATQ16332.1"/>
    <property type="molecule type" value="Genomic_DNA"/>
</dbReference>
<organism evidence="9 11">
    <name type="scientific">Borrelia miyamotoi</name>
    <dbReference type="NCBI Taxonomy" id="47466"/>
    <lineage>
        <taxon>Bacteria</taxon>
        <taxon>Pseudomonadati</taxon>
        <taxon>Spirochaetota</taxon>
        <taxon>Spirochaetia</taxon>
        <taxon>Spirochaetales</taxon>
        <taxon>Borreliaceae</taxon>
        <taxon>Borrelia</taxon>
    </lineage>
</organism>
<reference evidence="9" key="2">
    <citation type="submission" date="2022-12" db="EMBL/GenBank/DDBJ databases">
        <title>Whole genome sequencing of Borrelia miyamotoi strains isolated at the Russian territory.</title>
        <authorList>
            <person name="Kuleshov K.V."/>
            <person name="Platonov A.E."/>
            <person name="Goptar I.A."/>
            <person name="Shipulin G.A."/>
            <person name="Markelov M.L."/>
            <person name="Koetsveld J."/>
            <person name="Kolyasnikova N.M."/>
            <person name="Sarksyan D.S."/>
            <person name="Toporkova M.G."/>
            <person name="Hovius J.W."/>
        </authorList>
    </citation>
    <scope>NUCLEOTIDE SEQUENCE</scope>
    <source>
        <strain evidence="10">Yekat-1</strain>
        <strain evidence="9">Yekat-76</strain>
    </source>
</reference>
<accession>A0AAP8YS61</accession>
<evidence type="ECO:0000313" key="9">
    <source>
        <dbReference type="EMBL" id="QBK62321.1"/>
    </source>
</evidence>
<dbReference type="InterPro" id="IPR000085">
    <property type="entry name" value="RuvA"/>
</dbReference>
<dbReference type="NCBIfam" id="TIGR00084">
    <property type="entry name" value="ruvA"/>
    <property type="match status" value="1"/>
</dbReference>
<dbReference type="GO" id="GO:0006310">
    <property type="term" value="P:DNA recombination"/>
    <property type="evidence" value="ECO:0007669"/>
    <property type="project" value="UniProtKB-UniRule"/>
</dbReference>
<dbReference type="SUPFAM" id="SSF50249">
    <property type="entry name" value="Nucleic acid-binding proteins"/>
    <property type="match status" value="1"/>
</dbReference>
<feature type="domain" description="Helix-hairpin-helix DNA-binding motif class 1" evidence="7">
    <location>
        <begin position="107"/>
        <end position="126"/>
    </location>
</feature>
<evidence type="ECO:0000256" key="5">
    <source>
        <dbReference type="ARBA" id="ARBA00023204"/>
    </source>
</evidence>
<comment type="function">
    <text evidence="6">The RuvA-RuvB-RuvC complex processes Holliday junction (HJ) DNA during genetic recombination and DNA repair, while the RuvA-RuvB complex plays an important role in the rescue of blocked DNA replication forks via replication fork reversal (RFR). RuvA specifically binds to HJ cruciform DNA, conferring on it an open structure. The RuvB hexamer acts as an ATP-dependent pump, pulling dsDNA into and through the RuvAB complex. HJ branch migration allows RuvC to scan DNA until it finds its consensus sequence, where it cleaves and resolves the cruciform DNA.</text>
</comment>
<comment type="caution">
    <text evidence="6">Lacks conserved residue(s) required for the propagation of feature annotation.</text>
</comment>
<evidence type="ECO:0000256" key="2">
    <source>
        <dbReference type="ARBA" id="ARBA00022763"/>
    </source>
</evidence>
<dbReference type="GO" id="GO:0005524">
    <property type="term" value="F:ATP binding"/>
    <property type="evidence" value="ECO:0007669"/>
    <property type="project" value="InterPro"/>
</dbReference>
<evidence type="ECO:0000313" key="8">
    <source>
        <dbReference type="EMBL" id="ATQ16332.1"/>
    </source>
</evidence>
<keyword evidence="5 6" id="KW-0234">DNA repair</keyword>
<dbReference type="AlphaFoldDB" id="A0AAP8YS61"/>
<dbReference type="GO" id="GO:0048476">
    <property type="term" value="C:Holliday junction resolvase complex"/>
    <property type="evidence" value="ECO:0007669"/>
    <property type="project" value="UniProtKB-UniRule"/>
</dbReference>
<dbReference type="GeneID" id="75117741"/>
<dbReference type="InterPro" id="IPR013849">
    <property type="entry name" value="DNA_helicase_Holl-junc_RuvA_I"/>
</dbReference>
<evidence type="ECO:0000256" key="3">
    <source>
        <dbReference type="ARBA" id="ARBA00023125"/>
    </source>
</evidence>
<comment type="domain">
    <text evidence="6">Has three domains with a flexible linker between the domains II and III and assumes an 'L' shape. Domain III is highly mobile and contacts RuvB.</text>
</comment>
<keyword evidence="10" id="KW-1185">Reference proteome</keyword>
<dbReference type="Pfam" id="PF14520">
    <property type="entry name" value="HHH_5"/>
    <property type="match status" value="1"/>
</dbReference>
<dbReference type="SMART" id="SM00278">
    <property type="entry name" value="HhH1"/>
    <property type="match status" value="2"/>
</dbReference>
<dbReference type="Gene3D" id="1.10.150.20">
    <property type="entry name" value="5' to 3' exonuclease, C-terminal subdomain"/>
    <property type="match status" value="1"/>
</dbReference>
<keyword evidence="9" id="KW-0378">Hydrolase</keyword>
<keyword evidence="4 6" id="KW-0233">DNA recombination</keyword>
<evidence type="ECO:0000256" key="1">
    <source>
        <dbReference type="ARBA" id="ARBA00022490"/>
    </source>
</evidence>
<dbReference type="InterPro" id="IPR010994">
    <property type="entry name" value="RuvA_2-like"/>
</dbReference>
<sequence>MINKIYGKIVAKKEFSVVVVILSFEFEVLVSSFYMAKLELLENVEMLTYLYLREDEIKLFGFLNLSEREVFKKLISVDGIGPRAALRILSEIKYSEFISAVEREDVKLISKVKGIGNKMAGKIFLKLRGKLVKSEELSEDVLKFKDLEQSIVNMGFDRKLVIAKIKEILAANEFLMLSEVDQEQFLFREILRRLSG</sequence>
<dbReference type="Pfam" id="PF01330">
    <property type="entry name" value="RuvA_N"/>
    <property type="match status" value="1"/>
</dbReference>
<dbReference type="GO" id="GO:0009378">
    <property type="term" value="F:four-way junction helicase activity"/>
    <property type="evidence" value="ECO:0007669"/>
    <property type="project" value="InterPro"/>
</dbReference>
<feature type="region of interest" description="Domain III" evidence="6">
    <location>
        <begin position="143"/>
        <end position="196"/>
    </location>
</feature>
<evidence type="ECO:0000256" key="6">
    <source>
        <dbReference type="HAMAP-Rule" id="MF_00031"/>
    </source>
</evidence>
<protein>
    <recommendedName>
        <fullName evidence="6">Holliday junction branch migration complex subunit RuvA</fullName>
    </recommendedName>
</protein>
<name>A0AAP8YS61_9SPIR</name>
<dbReference type="HAMAP" id="MF_00031">
    <property type="entry name" value="DNA_HJ_migration_RuvA"/>
    <property type="match status" value="1"/>
</dbReference>
<comment type="subcellular location">
    <subcellularLocation>
        <location evidence="6">Cytoplasm</location>
    </subcellularLocation>
</comment>
<comment type="similarity">
    <text evidence="6">Belongs to the RuvA family.</text>
</comment>
<dbReference type="GO" id="GO:0000400">
    <property type="term" value="F:four-way junction DNA binding"/>
    <property type="evidence" value="ECO:0007669"/>
    <property type="project" value="UniProtKB-UniRule"/>
</dbReference>
<dbReference type="GO" id="GO:0006281">
    <property type="term" value="P:DNA repair"/>
    <property type="evidence" value="ECO:0007669"/>
    <property type="project" value="UniProtKB-UniRule"/>
</dbReference>
<evidence type="ECO:0000313" key="10">
    <source>
        <dbReference type="Proteomes" id="UP000230633"/>
    </source>
</evidence>
<evidence type="ECO:0000259" key="7">
    <source>
        <dbReference type="SMART" id="SM00278"/>
    </source>
</evidence>
<dbReference type="GO" id="GO:0016787">
    <property type="term" value="F:hydrolase activity"/>
    <property type="evidence" value="ECO:0007669"/>
    <property type="project" value="UniProtKB-KW"/>
</dbReference>